<evidence type="ECO:0000313" key="13">
    <source>
        <dbReference type="Proteomes" id="UP000001819"/>
    </source>
</evidence>
<comment type="similarity">
    <text evidence="6">Belongs to the paired homeobox family. Unc-4 subfamily.</text>
</comment>
<dbReference type="InParanoid" id="A0A6I8VYA2"/>
<dbReference type="PROSITE" id="PS50071">
    <property type="entry name" value="HOMEOBOX_2"/>
    <property type="match status" value="1"/>
</dbReference>
<dbReference type="SUPFAM" id="SSF46689">
    <property type="entry name" value="Homeodomain-like"/>
    <property type="match status" value="1"/>
</dbReference>
<dbReference type="Gene3D" id="1.10.10.60">
    <property type="entry name" value="Homeodomain-like"/>
    <property type="match status" value="1"/>
</dbReference>
<dbReference type="Proteomes" id="UP000001819">
    <property type="component" value="Chromosome 4"/>
</dbReference>
<dbReference type="ExpressionAtlas" id="A0A6I8VYA2">
    <property type="expression patterns" value="baseline"/>
</dbReference>
<dbReference type="RefSeq" id="XP_033235509.1">
    <property type="nucleotide sequence ID" value="XM_033379618.1"/>
</dbReference>
<evidence type="ECO:0000256" key="2">
    <source>
        <dbReference type="ARBA" id="ARBA00022473"/>
    </source>
</evidence>
<reference evidence="14" key="1">
    <citation type="submission" date="2025-08" db="UniProtKB">
        <authorList>
            <consortium name="RefSeq"/>
        </authorList>
    </citation>
    <scope>IDENTIFICATION</scope>
    <source>
        <strain evidence="14">MV-25-SWS-2005</strain>
        <tissue evidence="14">Whole body</tissue>
    </source>
</reference>
<evidence type="ECO:0000256" key="1">
    <source>
        <dbReference type="ARBA" id="ARBA00004123"/>
    </source>
</evidence>
<evidence type="ECO:0000256" key="4">
    <source>
        <dbReference type="ARBA" id="ARBA00023155"/>
    </source>
</evidence>
<dbReference type="KEGG" id="dpo:4815825"/>
<dbReference type="FunCoup" id="A0A6I8VYA2">
    <property type="interactions" value="98"/>
</dbReference>
<proteinExistence type="inferred from homology"/>
<dbReference type="PANTHER" id="PTHR46255:SF3">
    <property type="entry name" value="HOMEOBOX DOMAIN-CONTAINING PROTEIN"/>
    <property type="match status" value="1"/>
</dbReference>
<dbReference type="GO" id="GO:1990837">
    <property type="term" value="F:sequence-specific double-stranded DNA binding"/>
    <property type="evidence" value="ECO:0007669"/>
    <property type="project" value="TreeGrafter"/>
</dbReference>
<feature type="compositionally biased region" description="Polar residues" evidence="10">
    <location>
        <begin position="138"/>
        <end position="149"/>
    </location>
</feature>
<gene>
    <name evidence="14" type="primary">LOC4815825</name>
</gene>
<evidence type="ECO:0000259" key="11">
    <source>
        <dbReference type="PROSITE" id="PS50071"/>
    </source>
</evidence>
<evidence type="ECO:0000313" key="14">
    <source>
        <dbReference type="RefSeq" id="XP_033235509.1"/>
    </source>
</evidence>
<protein>
    <recommendedName>
        <fullName evidence="7">Homeobox protein unc-4</fullName>
    </recommendedName>
</protein>
<sequence length="398" mass="43949">MEKLAQFVTKSFEYNLTNNRVHDLFTSMTGVRIQKQSETTNSILVNSNSSGESYTDNCTSDDETVDIDITDISISENTENTENTVGDEHKPSPKDATFRKHCSSQSTLQSNVSKPRNWLISEDLQTETRSGELAPGNVSDSSDDSSTPKFATDDLAMDEKASSKDQAAIRHSSMVCTNKQRRSRTNFTLDQLNELERLFEETHYPDAFMREELSQRLGLSEARVQVWFQNRRAKCRKHESQIHKGIALRSRSPSLTTPMEPCRMPPYVSLATIQNTIVASIPVTATSTNPQSVRNKNNSKNVTVDPTYTTAISHSGTKNISSTVAAAFSAFDPALISVAAHQYAAAITNGSGLFSVPQYSINLAAFAAAHSKRSSIADLRMKAKKHSESLGFETDMVL</sequence>
<dbReference type="InterPro" id="IPR001356">
    <property type="entry name" value="HD"/>
</dbReference>
<keyword evidence="2" id="KW-0217">Developmental protein</keyword>
<keyword evidence="4 8" id="KW-0371">Homeobox</keyword>
<feature type="compositionally biased region" description="Basic and acidic residues" evidence="10">
    <location>
        <begin position="86"/>
        <end position="98"/>
    </location>
</feature>
<evidence type="ECO:0000259" key="12">
    <source>
        <dbReference type="PROSITE" id="PS50803"/>
    </source>
</evidence>
<evidence type="ECO:0000256" key="7">
    <source>
        <dbReference type="ARBA" id="ARBA00069290"/>
    </source>
</evidence>
<dbReference type="InterPro" id="IPR009057">
    <property type="entry name" value="Homeodomain-like_sf"/>
</dbReference>
<dbReference type="PRINTS" id="PR00031">
    <property type="entry name" value="HTHREPRESSR"/>
</dbReference>
<evidence type="ECO:0000256" key="9">
    <source>
        <dbReference type="RuleBase" id="RU000682"/>
    </source>
</evidence>
<dbReference type="GO" id="GO:0005634">
    <property type="term" value="C:nucleus"/>
    <property type="evidence" value="ECO:0007669"/>
    <property type="project" value="UniProtKB-SubCell"/>
</dbReference>
<keyword evidence="5 8" id="KW-0539">Nucleus</keyword>
<feature type="domain" description="Homeobox" evidence="11">
    <location>
        <begin position="178"/>
        <end position="238"/>
    </location>
</feature>
<dbReference type="InterPro" id="IPR000047">
    <property type="entry name" value="HTH_motif"/>
</dbReference>
<comment type="subcellular location">
    <subcellularLocation>
        <location evidence="1 8 9">Nucleus</location>
    </subcellularLocation>
</comment>
<dbReference type="InterPro" id="IPR003654">
    <property type="entry name" value="OAR_dom"/>
</dbReference>
<dbReference type="FunFam" id="1.10.10.60:FF:000057">
    <property type="entry name" value="Short stature homeobox 2"/>
    <property type="match status" value="1"/>
</dbReference>
<dbReference type="Pfam" id="PF00046">
    <property type="entry name" value="Homeodomain"/>
    <property type="match status" value="1"/>
</dbReference>
<feature type="region of interest" description="Disordered" evidence="10">
    <location>
        <begin position="73"/>
        <end position="154"/>
    </location>
</feature>
<dbReference type="Bgee" id="FBgn0072123">
    <property type="expression patterns" value="Expressed in male reproductive system and 2 other cell types or tissues"/>
</dbReference>
<evidence type="ECO:0000256" key="5">
    <source>
        <dbReference type="ARBA" id="ARBA00023242"/>
    </source>
</evidence>
<dbReference type="PROSITE" id="PS00027">
    <property type="entry name" value="HOMEOBOX_1"/>
    <property type="match status" value="1"/>
</dbReference>
<dbReference type="Pfam" id="PF03826">
    <property type="entry name" value="OAR"/>
    <property type="match status" value="1"/>
</dbReference>
<evidence type="ECO:0000256" key="8">
    <source>
        <dbReference type="PROSITE-ProRule" id="PRU00108"/>
    </source>
</evidence>
<keyword evidence="3 8" id="KW-0238">DNA-binding</keyword>
<evidence type="ECO:0000256" key="3">
    <source>
        <dbReference type="ARBA" id="ARBA00023125"/>
    </source>
</evidence>
<feature type="compositionally biased region" description="Polar residues" evidence="10">
    <location>
        <begin position="103"/>
        <end position="114"/>
    </location>
</feature>
<keyword evidence="13" id="KW-1185">Reference proteome</keyword>
<feature type="DNA-binding region" description="Homeobox" evidence="8">
    <location>
        <begin position="180"/>
        <end position="239"/>
    </location>
</feature>
<dbReference type="PANTHER" id="PTHR46255">
    <property type="entry name" value="SHORT STATURE HOMEOBOX"/>
    <property type="match status" value="1"/>
</dbReference>
<dbReference type="GO" id="GO:0000981">
    <property type="term" value="F:DNA-binding transcription factor activity, RNA polymerase II-specific"/>
    <property type="evidence" value="ECO:0007669"/>
    <property type="project" value="InterPro"/>
</dbReference>
<dbReference type="InterPro" id="IPR052631">
    <property type="entry name" value="Paired_homeobox_Bicoid"/>
</dbReference>
<dbReference type="AlphaFoldDB" id="A0A6I8VYA2"/>
<accession>A0A6I8VYA2</accession>
<feature type="domain" description="OAR" evidence="12">
    <location>
        <begin position="374"/>
        <end position="387"/>
    </location>
</feature>
<dbReference type="CDD" id="cd00086">
    <property type="entry name" value="homeodomain"/>
    <property type="match status" value="1"/>
</dbReference>
<organism evidence="13 14">
    <name type="scientific">Drosophila pseudoobscura pseudoobscura</name>
    <name type="common">Fruit fly</name>
    <dbReference type="NCBI Taxonomy" id="46245"/>
    <lineage>
        <taxon>Eukaryota</taxon>
        <taxon>Metazoa</taxon>
        <taxon>Ecdysozoa</taxon>
        <taxon>Arthropoda</taxon>
        <taxon>Hexapoda</taxon>
        <taxon>Insecta</taxon>
        <taxon>Pterygota</taxon>
        <taxon>Neoptera</taxon>
        <taxon>Endopterygota</taxon>
        <taxon>Diptera</taxon>
        <taxon>Brachycera</taxon>
        <taxon>Muscomorpha</taxon>
        <taxon>Ephydroidea</taxon>
        <taxon>Drosophilidae</taxon>
        <taxon>Drosophila</taxon>
        <taxon>Sophophora</taxon>
    </lineage>
</organism>
<dbReference type="InterPro" id="IPR017970">
    <property type="entry name" value="Homeobox_CS"/>
</dbReference>
<dbReference type="PROSITE" id="PS50803">
    <property type="entry name" value="OAR"/>
    <property type="match status" value="1"/>
</dbReference>
<dbReference type="SMART" id="SM00389">
    <property type="entry name" value="HOX"/>
    <property type="match status" value="1"/>
</dbReference>
<evidence type="ECO:0000256" key="6">
    <source>
        <dbReference type="ARBA" id="ARBA00038351"/>
    </source>
</evidence>
<name>A0A6I8VYA2_DROPS</name>
<evidence type="ECO:0000256" key="10">
    <source>
        <dbReference type="SAM" id="MobiDB-lite"/>
    </source>
</evidence>